<dbReference type="InterPro" id="IPR029058">
    <property type="entry name" value="AB_hydrolase_fold"/>
</dbReference>
<dbReference type="GO" id="GO:0008236">
    <property type="term" value="F:serine-type peptidase activity"/>
    <property type="evidence" value="ECO:0007669"/>
    <property type="project" value="InterPro"/>
</dbReference>
<feature type="transmembrane region" description="Helical" evidence="1">
    <location>
        <begin position="20"/>
        <end position="39"/>
    </location>
</feature>
<dbReference type="RefSeq" id="WP_183932705.1">
    <property type="nucleotide sequence ID" value="NZ_JACICF010000001.1"/>
</dbReference>
<accession>A0A839YST7</accession>
<comment type="caution">
    <text evidence="3">The sequence shown here is derived from an EMBL/GenBank/DDBJ whole genome shotgun (WGS) entry which is preliminary data.</text>
</comment>
<dbReference type="PANTHER" id="PTHR12277:SF81">
    <property type="entry name" value="PROTEIN ABHD13"/>
    <property type="match status" value="1"/>
</dbReference>
<keyword evidence="1" id="KW-1133">Transmembrane helix</keyword>
<sequence>MPARANRGTFLKVMRRTSRILLRLLIAALIAAALSLAMLTAMQRQMIYPGAGSDASPWQQPPARFDVVELATRDGLVLKALFRPPEVGQPTLLFFHGNGDSAFSSAHWLAPLMQDGRGALLVNYRGYLGNPGSPDEAGLYADAEAGAGYLSERGIDRSAIVVGGFSLGTGVASHVASSGGYKGLFLVAPFTSMQDAARHHFPWAPVSWLMRDRYPTVERIAAIDAPLLIVHGKEDRMIPAEHSLRLAQLRPDTRLRLVERAGHNDIARPATPLIAEWLDTL</sequence>
<dbReference type="InterPro" id="IPR001375">
    <property type="entry name" value="Peptidase_S9_cat"/>
</dbReference>
<dbReference type="PANTHER" id="PTHR12277">
    <property type="entry name" value="ALPHA/BETA HYDROLASE DOMAIN-CONTAINING PROTEIN"/>
    <property type="match status" value="1"/>
</dbReference>
<dbReference type="AlphaFoldDB" id="A0A839YST7"/>
<gene>
    <name evidence="3" type="ORF">FHS50_000374</name>
</gene>
<evidence type="ECO:0000259" key="2">
    <source>
        <dbReference type="Pfam" id="PF00326"/>
    </source>
</evidence>
<name>A0A839YST7_9SPHN</name>
<proteinExistence type="predicted"/>
<evidence type="ECO:0000256" key="1">
    <source>
        <dbReference type="SAM" id="Phobius"/>
    </source>
</evidence>
<evidence type="ECO:0000313" key="3">
    <source>
        <dbReference type="EMBL" id="MBB3763351.1"/>
    </source>
</evidence>
<dbReference type="Pfam" id="PF00326">
    <property type="entry name" value="Peptidase_S9"/>
    <property type="match status" value="1"/>
</dbReference>
<dbReference type="Gene3D" id="3.40.50.1820">
    <property type="entry name" value="alpha/beta hydrolase"/>
    <property type="match status" value="1"/>
</dbReference>
<reference evidence="3 4" key="1">
    <citation type="submission" date="2020-08" db="EMBL/GenBank/DDBJ databases">
        <title>Genomic Encyclopedia of Type Strains, Phase IV (KMG-IV): sequencing the most valuable type-strain genomes for metagenomic binning, comparative biology and taxonomic classification.</title>
        <authorList>
            <person name="Goeker M."/>
        </authorList>
    </citation>
    <scope>NUCLEOTIDE SEQUENCE [LARGE SCALE GENOMIC DNA]</scope>
    <source>
        <strain evidence="3 4">DSM 24194</strain>
    </source>
</reference>
<keyword evidence="4" id="KW-1185">Reference proteome</keyword>
<organism evidence="3 4">
    <name type="scientific">Sphingomicrobium lutaoense</name>
    <dbReference type="NCBI Taxonomy" id="515949"/>
    <lineage>
        <taxon>Bacteria</taxon>
        <taxon>Pseudomonadati</taxon>
        <taxon>Pseudomonadota</taxon>
        <taxon>Alphaproteobacteria</taxon>
        <taxon>Sphingomonadales</taxon>
        <taxon>Sphingomonadaceae</taxon>
        <taxon>Sphingomicrobium</taxon>
    </lineage>
</organism>
<dbReference type="GO" id="GO:0006508">
    <property type="term" value="P:proteolysis"/>
    <property type="evidence" value="ECO:0007669"/>
    <property type="project" value="InterPro"/>
</dbReference>
<feature type="domain" description="Peptidase S9 prolyl oligopeptidase catalytic" evidence="2">
    <location>
        <begin position="140"/>
        <end position="248"/>
    </location>
</feature>
<protein>
    <recommendedName>
        <fullName evidence="2">Peptidase S9 prolyl oligopeptidase catalytic domain-containing protein</fullName>
    </recommendedName>
</protein>
<evidence type="ECO:0000313" key="4">
    <source>
        <dbReference type="Proteomes" id="UP000578569"/>
    </source>
</evidence>
<dbReference type="SUPFAM" id="SSF53474">
    <property type="entry name" value="alpha/beta-Hydrolases"/>
    <property type="match status" value="1"/>
</dbReference>
<dbReference type="Proteomes" id="UP000578569">
    <property type="component" value="Unassembled WGS sequence"/>
</dbReference>
<dbReference type="EMBL" id="JACICF010000001">
    <property type="protein sequence ID" value="MBB3763351.1"/>
    <property type="molecule type" value="Genomic_DNA"/>
</dbReference>
<keyword evidence="1" id="KW-0472">Membrane</keyword>
<keyword evidence="1" id="KW-0812">Transmembrane</keyword>